<sequence>MPVLETLGGALFGAVLQVLFDKLDSHQVLHYFRGTNLDEKQLKSLKRKLMDINAVIDDAEQKQFSNSLVKEWLDEVRDVLYDAEDLLDEIDYELFINKSEAQFQSSTSKVCNFESKMIQVLEDLESLSNQKVVQDFKISSGVISGLGVDRTERVSKTTRHLSILKDPVEYHEYQSLSYAKRLRTFMPICRNYEMSIQEVISKFKLLRVLSLSYCRNIKEVPDTLGDLIHLRSLDLSGTQIKKLPNSTCSLCNLQVLKLNKCFCLKELPSTLHELTNLCRLELMETTLKKIPLLLGKLKNLQVWMGGFEVGSNESSIQQLGELDLHGKLSIINLQNIVNPCDALTADLKNKTHLVGLCLNWNFGWNSDDINSIKEREVLENLQPSKHLEDLSLIVYSGTQFPRWLSYNYLSNVVSLTLKRCKYCQWLPSLGLFTFLKHLNIDGLDQIVRIDADFYGNSSSTFESLEMLEISNMREWEEWYCMTGAFPRLQRLSVTKCAKLKGHLPKHLSHLRQLIIHDCKQLVASIPSAVEIEGVKMEPSSFDMIEHLISDTPLNYLSIVSCPSLNILINHCYHFLLVLVISQCGHSFTNFPLDLFPKLWKLQLDKCCNLQMISQGHPHNHLKSLKIERCSEFESFPNEGLFAPQLETFRIEGSDKWNSMPKNMSVLLPSLNHLYIANCPVLEWSDGCLPSNLKAMRLFNCFKLLASLKGAWGTNPSLEFLYIGKVDVEFFSGEGLLPLSLTELIISDCPNLKKLDYRGLCLLSSLEKLHLYNCPILQCLPEEGLPKSISELRIRNCSLLKQCCKNQKGEDWEKIAHIKYIEVDYEKVNIEDKAQVGNY</sequence>
<gene>
    <name evidence="6" type="ORF">DEO72_LG3g413</name>
</gene>
<feature type="domain" description="R13L1/DRL21-like LRR repeat region" evidence="5">
    <location>
        <begin position="316"/>
        <end position="442"/>
    </location>
</feature>
<evidence type="ECO:0000256" key="2">
    <source>
        <dbReference type="ARBA" id="ARBA00022741"/>
    </source>
</evidence>
<organism evidence="6 7">
    <name type="scientific">Vigna unguiculata</name>
    <name type="common">Cowpea</name>
    <dbReference type="NCBI Taxonomy" id="3917"/>
    <lineage>
        <taxon>Eukaryota</taxon>
        <taxon>Viridiplantae</taxon>
        <taxon>Streptophyta</taxon>
        <taxon>Embryophyta</taxon>
        <taxon>Tracheophyta</taxon>
        <taxon>Spermatophyta</taxon>
        <taxon>Magnoliopsida</taxon>
        <taxon>eudicotyledons</taxon>
        <taxon>Gunneridae</taxon>
        <taxon>Pentapetalae</taxon>
        <taxon>rosids</taxon>
        <taxon>fabids</taxon>
        <taxon>Fabales</taxon>
        <taxon>Fabaceae</taxon>
        <taxon>Papilionoideae</taxon>
        <taxon>50 kb inversion clade</taxon>
        <taxon>NPAAA clade</taxon>
        <taxon>indigoferoid/millettioid clade</taxon>
        <taxon>Phaseoleae</taxon>
        <taxon>Vigna</taxon>
    </lineage>
</organism>
<dbReference type="Gene3D" id="3.80.10.10">
    <property type="entry name" value="Ribonuclease Inhibitor"/>
    <property type="match status" value="2"/>
</dbReference>
<dbReference type="PROSITE" id="PS51450">
    <property type="entry name" value="LRR"/>
    <property type="match status" value="1"/>
</dbReference>
<dbReference type="AlphaFoldDB" id="A0A4D6LBE1"/>
<dbReference type="EMBL" id="CP039347">
    <property type="protein sequence ID" value="QCD85892.1"/>
    <property type="molecule type" value="Genomic_DNA"/>
</dbReference>
<dbReference type="Pfam" id="PF18052">
    <property type="entry name" value="Rx_N"/>
    <property type="match status" value="1"/>
</dbReference>
<protein>
    <submittedName>
        <fullName evidence="6">Disease resistance protein RPM1</fullName>
    </submittedName>
</protein>
<dbReference type="Proteomes" id="UP000501690">
    <property type="component" value="Linkage Group LG3"/>
</dbReference>
<feature type="domain" description="Disease resistance N-terminal" evidence="4">
    <location>
        <begin position="14"/>
        <end position="104"/>
    </location>
</feature>
<dbReference type="InterPro" id="IPR056789">
    <property type="entry name" value="LRR_R13L1-DRL21"/>
</dbReference>
<evidence type="ECO:0000259" key="4">
    <source>
        <dbReference type="Pfam" id="PF18052"/>
    </source>
</evidence>
<keyword evidence="3" id="KW-0611">Plant defense</keyword>
<keyword evidence="7" id="KW-1185">Reference proteome</keyword>
<proteinExistence type="predicted"/>
<dbReference type="PANTHER" id="PTHR47186">
    <property type="entry name" value="LEUCINE-RICH REPEAT-CONTAINING PROTEIN 57"/>
    <property type="match status" value="1"/>
</dbReference>
<dbReference type="GO" id="GO:0000166">
    <property type="term" value="F:nucleotide binding"/>
    <property type="evidence" value="ECO:0007669"/>
    <property type="project" value="UniProtKB-KW"/>
</dbReference>
<dbReference type="SUPFAM" id="SSF52058">
    <property type="entry name" value="L domain-like"/>
    <property type="match status" value="2"/>
</dbReference>
<dbReference type="Gene3D" id="1.20.5.4130">
    <property type="match status" value="1"/>
</dbReference>
<keyword evidence="1" id="KW-0677">Repeat</keyword>
<dbReference type="Pfam" id="PF25019">
    <property type="entry name" value="LRR_R13L1-DRL21"/>
    <property type="match status" value="1"/>
</dbReference>
<evidence type="ECO:0000259" key="5">
    <source>
        <dbReference type="Pfam" id="PF25019"/>
    </source>
</evidence>
<dbReference type="InterPro" id="IPR041118">
    <property type="entry name" value="Rx_N"/>
</dbReference>
<dbReference type="InterPro" id="IPR032675">
    <property type="entry name" value="LRR_dom_sf"/>
</dbReference>
<evidence type="ECO:0000256" key="1">
    <source>
        <dbReference type="ARBA" id="ARBA00022737"/>
    </source>
</evidence>
<evidence type="ECO:0000256" key="3">
    <source>
        <dbReference type="ARBA" id="ARBA00022821"/>
    </source>
</evidence>
<reference evidence="6 7" key="1">
    <citation type="submission" date="2019-04" db="EMBL/GenBank/DDBJ databases">
        <title>An improved genome assembly and genetic linkage map for asparagus bean, Vigna unguiculata ssp. sesquipedialis.</title>
        <authorList>
            <person name="Xia Q."/>
            <person name="Zhang R."/>
            <person name="Dong Y."/>
        </authorList>
    </citation>
    <scope>NUCLEOTIDE SEQUENCE [LARGE SCALE GENOMIC DNA]</scope>
    <source>
        <tissue evidence="6">Leaf</tissue>
    </source>
</reference>
<evidence type="ECO:0000313" key="6">
    <source>
        <dbReference type="EMBL" id="QCD85892.1"/>
    </source>
</evidence>
<name>A0A4D6LBE1_VIGUN</name>
<accession>A0A4D6LBE1</accession>
<dbReference type="GO" id="GO:0006952">
    <property type="term" value="P:defense response"/>
    <property type="evidence" value="ECO:0007669"/>
    <property type="project" value="UniProtKB-KW"/>
</dbReference>
<dbReference type="InterPro" id="IPR001611">
    <property type="entry name" value="Leu-rich_rpt"/>
</dbReference>
<keyword evidence="2" id="KW-0547">Nucleotide-binding</keyword>
<evidence type="ECO:0000313" key="7">
    <source>
        <dbReference type="Proteomes" id="UP000501690"/>
    </source>
</evidence>
<dbReference type="PANTHER" id="PTHR47186:SF43">
    <property type="entry name" value="TYPE DISEASE RESISTANCE PROTEIN CNL-J3, PUTATIVE-RELATED"/>
    <property type="match status" value="1"/>
</dbReference>